<keyword evidence="9" id="KW-1133">Transmembrane helix</keyword>
<keyword evidence="7" id="KW-0732">Signal</keyword>
<evidence type="ECO:0000256" key="6">
    <source>
        <dbReference type="ARBA" id="ARBA00022692"/>
    </source>
</evidence>
<evidence type="ECO:0000256" key="1">
    <source>
        <dbReference type="ARBA" id="ARBA00004115"/>
    </source>
</evidence>
<evidence type="ECO:0000256" key="11">
    <source>
        <dbReference type="ARBA" id="ARBA00023136"/>
    </source>
</evidence>
<feature type="region of interest" description="Disordered" evidence="14">
    <location>
        <begin position="471"/>
        <end position="500"/>
    </location>
</feature>
<dbReference type="GO" id="GO:0005789">
    <property type="term" value="C:endoplasmic reticulum membrane"/>
    <property type="evidence" value="ECO:0007669"/>
    <property type="project" value="UniProtKB-SubCell"/>
</dbReference>
<feature type="region of interest" description="Disordered" evidence="14">
    <location>
        <begin position="408"/>
        <end position="429"/>
    </location>
</feature>
<evidence type="ECO:0000256" key="3">
    <source>
        <dbReference type="ARBA" id="ARBA00016195"/>
    </source>
</evidence>
<dbReference type="Pfam" id="PF00134">
    <property type="entry name" value="Cyclin_N"/>
    <property type="match status" value="1"/>
</dbReference>
<evidence type="ECO:0000256" key="8">
    <source>
        <dbReference type="ARBA" id="ARBA00022824"/>
    </source>
</evidence>
<keyword evidence="17" id="KW-1185">Reference proteome</keyword>
<dbReference type="InterPro" id="IPR006671">
    <property type="entry name" value="Cyclin_N"/>
</dbReference>
<comment type="similarity">
    <text evidence="2">Belongs to the ROT1 family.</text>
</comment>
<name>A0A9P7VDB1_9ASCO</name>
<feature type="compositionally biased region" description="Low complexity" evidence="14">
    <location>
        <begin position="413"/>
        <end position="429"/>
    </location>
</feature>
<gene>
    <name evidence="16" type="ORF">KQ657_002108</name>
</gene>
<dbReference type="AlphaFoldDB" id="A0A9P7VDB1"/>
<keyword evidence="6" id="KW-0812">Transmembrane</keyword>
<dbReference type="InterPro" id="IPR013763">
    <property type="entry name" value="Cyclin-like_dom"/>
</dbReference>
<keyword evidence="10 13" id="KW-0195">Cyclin</keyword>
<comment type="similarity">
    <text evidence="13">Belongs to the cyclin family.</text>
</comment>
<protein>
    <recommendedName>
        <fullName evidence="4">Protein ROT1</fullName>
    </recommendedName>
    <alternativeName>
        <fullName evidence="3">Protein rot1</fullName>
    </alternativeName>
</protein>
<feature type="region of interest" description="Disordered" evidence="14">
    <location>
        <begin position="517"/>
        <end position="537"/>
    </location>
</feature>
<evidence type="ECO:0000256" key="12">
    <source>
        <dbReference type="ARBA" id="ARBA00023306"/>
    </source>
</evidence>
<dbReference type="GeneID" id="66115482"/>
<dbReference type="Proteomes" id="UP000790833">
    <property type="component" value="Unassembled WGS sequence"/>
</dbReference>
<evidence type="ECO:0000259" key="15">
    <source>
        <dbReference type="SMART" id="SM00385"/>
    </source>
</evidence>
<dbReference type="InterPro" id="IPR036915">
    <property type="entry name" value="Cyclin-like_sf"/>
</dbReference>
<dbReference type="Pfam" id="PF10681">
    <property type="entry name" value="Rot1"/>
    <property type="match status" value="1"/>
</dbReference>
<dbReference type="GO" id="GO:0006458">
    <property type="term" value="P:'de novo' protein folding"/>
    <property type="evidence" value="ECO:0007669"/>
    <property type="project" value="InterPro"/>
</dbReference>
<dbReference type="OrthoDB" id="5327821at2759"/>
<feature type="domain" description="Cyclin-like" evidence="15">
    <location>
        <begin position="79"/>
        <end position="210"/>
    </location>
</feature>
<feature type="compositionally biased region" description="Polar residues" evidence="14">
    <location>
        <begin position="517"/>
        <end position="534"/>
    </location>
</feature>
<evidence type="ECO:0000256" key="13">
    <source>
        <dbReference type="RuleBase" id="RU000383"/>
    </source>
</evidence>
<dbReference type="RefSeq" id="XP_043051270.1">
    <property type="nucleotide sequence ID" value="XM_043192882.1"/>
</dbReference>
<dbReference type="Gene3D" id="1.10.472.10">
    <property type="entry name" value="Cyclin-like"/>
    <property type="match status" value="1"/>
</dbReference>
<evidence type="ECO:0000256" key="9">
    <source>
        <dbReference type="ARBA" id="ARBA00022989"/>
    </source>
</evidence>
<dbReference type="EMBL" id="JAHMUF010000002">
    <property type="protein sequence ID" value="KAG7195725.1"/>
    <property type="molecule type" value="Genomic_DNA"/>
</dbReference>
<organism evidence="16 17">
    <name type="scientific">Scheffersomyces spartinae</name>
    <dbReference type="NCBI Taxonomy" id="45513"/>
    <lineage>
        <taxon>Eukaryota</taxon>
        <taxon>Fungi</taxon>
        <taxon>Dikarya</taxon>
        <taxon>Ascomycota</taxon>
        <taxon>Saccharomycotina</taxon>
        <taxon>Pichiomycetes</taxon>
        <taxon>Debaryomycetaceae</taxon>
        <taxon>Scheffersomyces</taxon>
    </lineage>
</organism>
<keyword evidence="11" id="KW-0472">Membrane</keyword>
<dbReference type="SUPFAM" id="SSF47954">
    <property type="entry name" value="Cyclin-like"/>
    <property type="match status" value="1"/>
</dbReference>
<evidence type="ECO:0000256" key="14">
    <source>
        <dbReference type="SAM" id="MobiDB-lite"/>
    </source>
</evidence>
<dbReference type="GO" id="GO:0051082">
    <property type="term" value="F:unfolded protein binding"/>
    <property type="evidence" value="ECO:0007669"/>
    <property type="project" value="TreeGrafter"/>
</dbReference>
<evidence type="ECO:0000256" key="10">
    <source>
        <dbReference type="ARBA" id="ARBA00023127"/>
    </source>
</evidence>
<evidence type="ECO:0000256" key="7">
    <source>
        <dbReference type="ARBA" id="ARBA00022729"/>
    </source>
</evidence>
<dbReference type="SMART" id="SM00385">
    <property type="entry name" value="CYCLIN"/>
    <property type="match status" value="1"/>
</dbReference>
<evidence type="ECO:0000256" key="5">
    <source>
        <dbReference type="ARBA" id="ARBA00022618"/>
    </source>
</evidence>
<reference evidence="16" key="1">
    <citation type="submission" date="2021-03" db="EMBL/GenBank/DDBJ databases">
        <authorList>
            <person name="Palmer J.M."/>
        </authorList>
    </citation>
    <scope>NUCLEOTIDE SEQUENCE</scope>
    <source>
        <strain evidence="16">ARV_011</strain>
    </source>
</reference>
<proteinExistence type="inferred from homology"/>
<dbReference type="GO" id="GO:0007118">
    <property type="term" value="P:budding cell apical bud growth"/>
    <property type="evidence" value="ECO:0007669"/>
    <property type="project" value="TreeGrafter"/>
</dbReference>
<dbReference type="InterPro" id="IPR048258">
    <property type="entry name" value="Cyclins_cyclin-box"/>
</dbReference>
<dbReference type="PROSITE" id="PS00292">
    <property type="entry name" value="CYCLINS"/>
    <property type="match status" value="1"/>
</dbReference>
<dbReference type="PANTHER" id="PTHR28090">
    <property type="entry name" value="PROTEIN ROT1"/>
    <property type="match status" value="1"/>
</dbReference>
<evidence type="ECO:0000313" key="17">
    <source>
        <dbReference type="Proteomes" id="UP000790833"/>
    </source>
</evidence>
<evidence type="ECO:0000313" key="16">
    <source>
        <dbReference type="EMBL" id="KAG7195725.1"/>
    </source>
</evidence>
<keyword evidence="12" id="KW-0131">Cell cycle</keyword>
<dbReference type="PANTHER" id="PTHR28090:SF1">
    <property type="entry name" value="PROTEIN ROT1"/>
    <property type="match status" value="1"/>
</dbReference>
<comment type="subcellular location">
    <subcellularLocation>
        <location evidence="1">Endoplasmic reticulum membrane</location>
        <topology evidence="1">Single-pass type I membrane protein</topology>
    </subcellularLocation>
</comment>
<evidence type="ECO:0000256" key="2">
    <source>
        <dbReference type="ARBA" id="ARBA00007149"/>
    </source>
</evidence>
<evidence type="ECO:0000256" key="4">
    <source>
        <dbReference type="ARBA" id="ARBA00017291"/>
    </source>
</evidence>
<dbReference type="InterPro" id="IPR019623">
    <property type="entry name" value="Rot1"/>
</dbReference>
<sequence length="820" mass="91324">MISCNIIPSNLEVLQNLSQKPYSSELYELEVACHNVSVNEYKLDFTHIMYDLVQSSKPNMELYKQQPYLTPVIRCKLIDFLLKMSIRLKILPFVFFKAVKLFDRYCSKRIVLLDQAQLIITTCLWIAAKVTGGNNHFVNLNNLKQYEAGANSNPNNIKTINDLGYGCGGKFLGPTERFRLPKLHELVKLCGAKCKYDLGMFKQMEVHILQTLDWSVNEPGIEEYIALSHEFSTMDDQINNEAFKVKEYLSYVSLYLFELLDCDIIDLSRVILDLVNEIFCLDKSDACYQKFNDPNDEYNHKIEFQNYVYIKKGLIKAIINSTDYIVKLFESQGPQMFIKQIFYKFKNHQTFGVPCDTTNHGSGVTGVAGVNAGTPSNGGNVVSSSSPDYYYLPSPAYTAYESSNKGSASPICSSSMNSPESATSTSSSVYTNMSSTTAASSTGNSPYKRKPSLVNNTTTCATTVASIISGVPPCAPPPQPPSSAGIPATRRALSIPPPHQITKDDYLPVFKVMYPTPSSGNSKRVQKQTPQSSSYHHKLPPLIINKLNENSSQASLVSLDNRHKGRNILLANPGIVSRVCLASLAMIRAVAGANEDTAAMQDIAGTWVSKSNTVFTGPGFYDPVDELLIEPELPGVSYSFTEDGHFEQALYRVKGNARNHSCPTAVLIWQHGTYEVLANGSIILNPIAVDGRQLLSDPCGTSFDHSVYSRYTQMTWFLKYIKYLDDYHGRWKLQLYNFDGSPVQPLYLAYRPPLMLPTSALNPTNRASETATSLGVKVKRSLENMYNTNAVLSKGGDYDKYWWFAVSGLSMASASYFFLL</sequence>
<comment type="caution">
    <text evidence="16">The sequence shown here is derived from an EMBL/GenBank/DDBJ whole genome shotgun (WGS) entry which is preliminary data.</text>
</comment>
<keyword evidence="8" id="KW-0256">Endoplasmic reticulum</keyword>
<accession>A0A9P7VDB1</accession>
<keyword evidence="5" id="KW-0132">Cell division</keyword>